<feature type="non-terminal residue" evidence="2">
    <location>
        <position position="113"/>
    </location>
</feature>
<dbReference type="Proteomes" id="UP000477750">
    <property type="component" value="Unassembled WGS sequence"/>
</dbReference>
<evidence type="ECO:0000313" key="3">
    <source>
        <dbReference type="Proteomes" id="UP000477750"/>
    </source>
</evidence>
<gene>
    <name evidence="2" type="ORF">GFD30_23170</name>
</gene>
<comment type="caution">
    <text evidence="2">The sequence shown here is derived from an EMBL/GenBank/DDBJ whole genome shotgun (WGS) entry which is preliminary data.</text>
</comment>
<name>A0A6L5GFI2_9ACTN</name>
<keyword evidence="3" id="KW-1185">Reference proteome</keyword>
<proteinExistence type="predicted"/>
<dbReference type="EMBL" id="WIAO01000044">
    <property type="protein sequence ID" value="MQM28438.1"/>
    <property type="molecule type" value="Genomic_DNA"/>
</dbReference>
<feature type="region of interest" description="Disordered" evidence="1">
    <location>
        <begin position="1"/>
        <end position="21"/>
    </location>
</feature>
<feature type="compositionally biased region" description="Polar residues" evidence="1">
    <location>
        <begin position="1"/>
        <end position="17"/>
    </location>
</feature>
<sequence>METTPRVTTEAPQQESPASLPFSFKQDGFVAVLDIPEHMKPWRDRPTRWENVTPDTQHTYLDADGVIQYRPDWDEPGYDQPVTQIQFGLGCITAYRTETDPARKDLYLTRAKA</sequence>
<evidence type="ECO:0000256" key="1">
    <source>
        <dbReference type="SAM" id="MobiDB-lite"/>
    </source>
</evidence>
<organism evidence="2 3">
    <name type="scientific">Glycomyces albidus</name>
    <dbReference type="NCBI Taxonomy" id="2656774"/>
    <lineage>
        <taxon>Bacteria</taxon>
        <taxon>Bacillati</taxon>
        <taxon>Actinomycetota</taxon>
        <taxon>Actinomycetes</taxon>
        <taxon>Glycomycetales</taxon>
        <taxon>Glycomycetaceae</taxon>
        <taxon>Glycomyces</taxon>
    </lineage>
</organism>
<dbReference type="AlphaFoldDB" id="A0A6L5GFI2"/>
<accession>A0A6L5GFI2</accession>
<evidence type="ECO:0000313" key="2">
    <source>
        <dbReference type="EMBL" id="MQM28438.1"/>
    </source>
</evidence>
<reference evidence="2 3" key="1">
    <citation type="submission" date="2019-10" db="EMBL/GenBank/DDBJ databases">
        <title>Glycomyces albidus sp. nov., a novel actinomycete isolated from rhizosphere soil of wheat (Triticum aestivum L.).</title>
        <authorList>
            <person name="Qian L."/>
        </authorList>
    </citation>
    <scope>NUCLEOTIDE SEQUENCE [LARGE SCALE GENOMIC DNA]</scope>
    <source>
        <strain evidence="2 3">NEAU-7082</strain>
    </source>
</reference>
<protein>
    <submittedName>
        <fullName evidence="2">Uncharacterized protein</fullName>
    </submittedName>
</protein>